<dbReference type="SMART" id="SM00443">
    <property type="entry name" value="G_patch"/>
    <property type="match status" value="1"/>
</dbReference>
<feature type="coiled-coil region" evidence="2">
    <location>
        <begin position="175"/>
        <end position="202"/>
    </location>
</feature>
<feature type="compositionally biased region" description="Acidic residues" evidence="3">
    <location>
        <begin position="12"/>
        <end position="38"/>
    </location>
</feature>
<keyword evidence="2" id="KW-0175">Coiled coil</keyword>
<feature type="compositionally biased region" description="Polar residues" evidence="3">
    <location>
        <begin position="342"/>
        <end position="351"/>
    </location>
</feature>
<feature type="region of interest" description="Disordered" evidence="3">
    <location>
        <begin position="1"/>
        <end position="130"/>
    </location>
</feature>
<dbReference type="GO" id="GO:0071008">
    <property type="term" value="C:U2-type post-mRNA release spliceosomal complex"/>
    <property type="evidence" value="ECO:0007669"/>
    <property type="project" value="TreeGrafter"/>
</dbReference>
<dbReference type="Pfam" id="PF07842">
    <property type="entry name" value="GCFC"/>
    <property type="match status" value="1"/>
</dbReference>
<dbReference type="InterPro" id="IPR000467">
    <property type="entry name" value="G_patch_dom"/>
</dbReference>
<feature type="domain" description="G-patch" evidence="4">
    <location>
        <begin position="207"/>
        <end position="259"/>
    </location>
</feature>
<comment type="similarity">
    <text evidence="1">Belongs to the TFP11/STIP family.</text>
</comment>
<dbReference type="InterPro" id="IPR045211">
    <property type="entry name" value="TFP11/STIP/Ntr1"/>
</dbReference>
<dbReference type="GO" id="GO:0000390">
    <property type="term" value="P:spliceosomal complex disassembly"/>
    <property type="evidence" value="ECO:0007669"/>
    <property type="project" value="InterPro"/>
</dbReference>
<feature type="coiled-coil region" evidence="2">
    <location>
        <begin position="525"/>
        <end position="552"/>
    </location>
</feature>
<dbReference type="PANTHER" id="PTHR23329:SF1">
    <property type="entry name" value="TUFTELIN-INTERACTING PROTEIN 11"/>
    <property type="match status" value="1"/>
</dbReference>
<dbReference type="AlphaFoldDB" id="A1XDC1"/>
<evidence type="ECO:0000256" key="3">
    <source>
        <dbReference type="SAM" id="MobiDB-lite"/>
    </source>
</evidence>
<sequence length="895" mass="105281">MFQRGGRISKNDEDDENDFREREEYEEEDEDNDDDDVEGFQRKNKNKLFFKSTSSKKQEKNKLKSILKQKNSNQQQGNDFDNDLQDLDELGDGSGEENNDQEIDDEDAYEDQDEKFQFKKASKSSQIHLTKEQMRKKKIFNFKRNKEDDEDAIFEEQTQQFNLPLRFGQQRKQFKKKTDQEIEEESKAIVNLETQQEMIEAKMHKENYGKGFDMLQKMGFKLGKGIGKEEQGRAKPVEAQFKQSFTMQDNYKQMEAENKKLLKEYGIDVEAEIDEFETAYSEFKKNQSEFGDYDDENTIEFEKTYVKRNDENKRFPNRFFAHLNKKSKQAKQGSMTDIGDSNIKSDNSLPGSSNFSGVQSMKIIDMRGDSSVTYDGAKGDAYTNFFAASKILDSKSLAKQENPIFSEMLYNLKNKLDKSKGKKMNLSSKIKTESDRIVTVQYEEQQLTEKQNSHKKVMNQTVTLLNNLQQMRQDENNLNGDDVYKHFKEMFENCGEQFIHYNLEQLLVKQITQSLKIQFQNSIYKQNLKSQSNNIETEVEEEEQEISLQKTTEDFGYDIEGSSIKNKSILQQSQDFQIMQFDQTEIKKSVQLIQQVEKLLTKIFLFKQNSNLHRYESELSGNIYLQRDTNLNEKNERIIQRYIQFIINHSFMPHLKNFMIKQFNPTNLRSNNQIIDCLEEYQKVLPKAVISDLVQSFILPKLNDAVKKWHPSTKAEGKNTQADVDLWLIPWITIISPIDLLKDTFKLVLAKYSQVLSKWEIQDKSMFEKLKPWKQIISESQWNDLMLKQIIPKLQFYLDQLEINPSEQKDLDVIENIVLWCDLIQPKDVTSIMEDTLLVKLAEVLMEWLSSEGAEKQEIKSWLQSWESLLGDKIMEIEIFQDTFNQFFLKLDELN</sequence>
<feature type="region of interest" description="Disordered" evidence="3">
    <location>
        <begin position="326"/>
        <end position="351"/>
    </location>
</feature>
<dbReference type="PANTHER" id="PTHR23329">
    <property type="entry name" value="TUFTELIN-INTERACTING PROTEIN 11-RELATED"/>
    <property type="match status" value="1"/>
</dbReference>
<dbReference type="InterPro" id="IPR022783">
    <property type="entry name" value="GCFC_dom"/>
</dbReference>
<accession>A1XDC1</accession>
<proteinExistence type="evidence at transcript level"/>
<feature type="compositionally biased region" description="Acidic residues" evidence="3">
    <location>
        <begin position="80"/>
        <end position="113"/>
    </location>
</feature>
<evidence type="ECO:0000259" key="4">
    <source>
        <dbReference type="PROSITE" id="PS50174"/>
    </source>
</evidence>
<protein>
    <submittedName>
        <fullName evidence="5">STIP</fullName>
    </submittedName>
</protein>
<evidence type="ECO:0000256" key="2">
    <source>
        <dbReference type="SAM" id="Coils"/>
    </source>
</evidence>
<name>A1XDC1_TETTH</name>
<reference evidence="5" key="1">
    <citation type="journal article" date="2007" name="Exp. Cell Res.">
        <title>Characterization of STIP, a multi-domain nuclear protein, highly conserved in metazoans, and essential for embryogenesis in Caenorhabditis elegans.</title>
        <authorList>
            <person name="Ji Q."/>
            <person name="Huang C.H."/>
            <person name="Peng J."/>
            <person name="Hashmi S."/>
            <person name="Ye T."/>
            <person name="Chen Y."/>
        </authorList>
    </citation>
    <scope>NUCLEOTIDE SEQUENCE</scope>
</reference>
<dbReference type="GO" id="GO:0003676">
    <property type="term" value="F:nucleic acid binding"/>
    <property type="evidence" value="ECO:0007669"/>
    <property type="project" value="InterPro"/>
</dbReference>
<dbReference type="Pfam" id="PF01585">
    <property type="entry name" value="G-patch"/>
    <property type="match status" value="1"/>
</dbReference>
<organism evidence="5">
    <name type="scientific">Tetrahymena thermophila</name>
    <dbReference type="NCBI Taxonomy" id="5911"/>
    <lineage>
        <taxon>Eukaryota</taxon>
        <taxon>Sar</taxon>
        <taxon>Alveolata</taxon>
        <taxon>Ciliophora</taxon>
        <taxon>Intramacronucleata</taxon>
        <taxon>Oligohymenophorea</taxon>
        <taxon>Hymenostomatida</taxon>
        <taxon>Tetrahymenina</taxon>
        <taxon>Tetrahymenidae</taxon>
        <taxon>Tetrahymena</taxon>
    </lineage>
</organism>
<dbReference type="EMBL" id="DQ342054">
    <property type="protein sequence ID" value="ABC69946.1"/>
    <property type="molecule type" value="mRNA"/>
</dbReference>
<evidence type="ECO:0000313" key="5">
    <source>
        <dbReference type="EMBL" id="ABC69946.1"/>
    </source>
</evidence>
<evidence type="ECO:0000256" key="1">
    <source>
        <dbReference type="ARBA" id="ARBA00010900"/>
    </source>
</evidence>
<dbReference type="PROSITE" id="PS50174">
    <property type="entry name" value="G_PATCH"/>
    <property type="match status" value="1"/>
</dbReference>
<feature type="compositionally biased region" description="Polar residues" evidence="3">
    <location>
        <begin position="68"/>
        <end position="79"/>
    </location>
</feature>